<organism evidence="1 2">
    <name type="scientific">Teratosphaeria nubilosa</name>
    <dbReference type="NCBI Taxonomy" id="161662"/>
    <lineage>
        <taxon>Eukaryota</taxon>
        <taxon>Fungi</taxon>
        <taxon>Dikarya</taxon>
        <taxon>Ascomycota</taxon>
        <taxon>Pezizomycotina</taxon>
        <taxon>Dothideomycetes</taxon>
        <taxon>Dothideomycetidae</taxon>
        <taxon>Mycosphaerellales</taxon>
        <taxon>Teratosphaeriaceae</taxon>
        <taxon>Teratosphaeria</taxon>
    </lineage>
</organism>
<sequence>MKGSCDPLQSSSHTNKIPTPITNYQALQKMLLLPIAILAGYAAAAKFSVNPGPCSDPGIGLGVLDFDPFPSSSYTTGCRSIGKGTGQSVQWTELPDYYFECIAAGYGDANCDYEIGAVLKGNEDTECVDVKKGIYSMRVQCD</sequence>
<evidence type="ECO:0000313" key="1">
    <source>
        <dbReference type="EMBL" id="KAF2765659.1"/>
    </source>
</evidence>
<dbReference type="AlphaFoldDB" id="A0A6G1KZE7"/>
<accession>A0A6G1KZE7</accession>
<dbReference type="EMBL" id="ML995886">
    <property type="protein sequence ID" value="KAF2765659.1"/>
    <property type="molecule type" value="Genomic_DNA"/>
</dbReference>
<gene>
    <name evidence="1" type="ORF">EJ03DRAFT_377582</name>
</gene>
<dbReference type="OrthoDB" id="10539480at2759"/>
<proteinExistence type="predicted"/>
<protein>
    <submittedName>
        <fullName evidence="1">Uncharacterized protein</fullName>
    </submittedName>
</protein>
<evidence type="ECO:0000313" key="2">
    <source>
        <dbReference type="Proteomes" id="UP000799436"/>
    </source>
</evidence>
<keyword evidence="2" id="KW-1185">Reference proteome</keyword>
<name>A0A6G1KZE7_9PEZI</name>
<reference evidence="1" key="1">
    <citation type="journal article" date="2020" name="Stud. Mycol.">
        <title>101 Dothideomycetes genomes: a test case for predicting lifestyles and emergence of pathogens.</title>
        <authorList>
            <person name="Haridas S."/>
            <person name="Albert R."/>
            <person name="Binder M."/>
            <person name="Bloem J."/>
            <person name="Labutti K."/>
            <person name="Salamov A."/>
            <person name="Andreopoulos B."/>
            <person name="Baker S."/>
            <person name="Barry K."/>
            <person name="Bills G."/>
            <person name="Bluhm B."/>
            <person name="Cannon C."/>
            <person name="Castanera R."/>
            <person name="Culley D."/>
            <person name="Daum C."/>
            <person name="Ezra D."/>
            <person name="Gonzalez J."/>
            <person name="Henrissat B."/>
            <person name="Kuo A."/>
            <person name="Liang C."/>
            <person name="Lipzen A."/>
            <person name="Lutzoni F."/>
            <person name="Magnuson J."/>
            <person name="Mondo S."/>
            <person name="Nolan M."/>
            <person name="Ohm R."/>
            <person name="Pangilinan J."/>
            <person name="Park H.-J."/>
            <person name="Ramirez L."/>
            <person name="Alfaro M."/>
            <person name="Sun H."/>
            <person name="Tritt A."/>
            <person name="Yoshinaga Y."/>
            <person name="Zwiers L.-H."/>
            <person name="Turgeon B."/>
            <person name="Goodwin S."/>
            <person name="Spatafora J."/>
            <person name="Crous P."/>
            <person name="Grigoriev I."/>
        </authorList>
    </citation>
    <scope>NUCLEOTIDE SEQUENCE</scope>
    <source>
        <strain evidence="1">CBS 116005</strain>
    </source>
</reference>
<dbReference type="Proteomes" id="UP000799436">
    <property type="component" value="Unassembled WGS sequence"/>
</dbReference>